<reference evidence="6" key="3">
    <citation type="submission" date="2025-09" db="UniProtKB">
        <authorList>
            <consortium name="Ensembl"/>
        </authorList>
    </citation>
    <scope>IDENTIFICATION</scope>
    <source>
        <strain evidence="6">Hd-rR</strain>
    </source>
</reference>
<dbReference type="InterPro" id="IPR051051">
    <property type="entry name" value="E3_ubiq-ligase_TRIM/RNF"/>
</dbReference>
<dbReference type="Gene3D" id="3.30.40.10">
    <property type="entry name" value="Zinc/RING finger domain, C3HC4 (zinc finger)"/>
    <property type="match status" value="1"/>
</dbReference>
<dbReference type="AlphaFoldDB" id="H2M9B0"/>
<evidence type="ECO:0000256" key="4">
    <source>
        <dbReference type="PROSITE-ProRule" id="PRU00175"/>
    </source>
</evidence>
<protein>
    <recommendedName>
        <fullName evidence="5">RING-type domain-containing protein</fullName>
    </recommendedName>
</protein>
<dbReference type="Proteomes" id="UP000001038">
    <property type="component" value="Chromosome 17"/>
</dbReference>
<evidence type="ECO:0000259" key="5">
    <source>
        <dbReference type="PROSITE" id="PS50089"/>
    </source>
</evidence>
<dbReference type="GO" id="GO:0008270">
    <property type="term" value="F:zinc ion binding"/>
    <property type="evidence" value="ECO:0007669"/>
    <property type="project" value="UniProtKB-KW"/>
</dbReference>
<dbReference type="PANTHER" id="PTHR25465:SF73">
    <property type="entry name" value="E3 UBIQUITIN_ISG15 LIGASE TRIM25 ISOFORM X1"/>
    <property type="match status" value="1"/>
</dbReference>
<evidence type="ECO:0000313" key="7">
    <source>
        <dbReference type="Proteomes" id="UP000001038"/>
    </source>
</evidence>
<dbReference type="Bgee" id="ENSORLG00000012054">
    <property type="expression patterns" value="Expressed in testis and 14 other cell types or tissues"/>
</dbReference>
<dbReference type="Ensembl" id="ENSORLT00000015094.2">
    <property type="protein sequence ID" value="ENSORLP00000015093.2"/>
    <property type="gene ID" value="ENSORLG00000012054.2"/>
</dbReference>
<keyword evidence="1" id="KW-0479">Metal-binding</keyword>
<keyword evidence="2 4" id="KW-0863">Zinc-finger</keyword>
<dbReference type="InParanoid" id="H2M9B0"/>
<reference evidence="6 7" key="1">
    <citation type="journal article" date="2007" name="Nature">
        <title>The medaka draft genome and insights into vertebrate genome evolution.</title>
        <authorList>
            <person name="Kasahara M."/>
            <person name="Naruse K."/>
            <person name="Sasaki S."/>
            <person name="Nakatani Y."/>
            <person name="Qu W."/>
            <person name="Ahsan B."/>
            <person name="Yamada T."/>
            <person name="Nagayasu Y."/>
            <person name="Doi K."/>
            <person name="Kasai Y."/>
            <person name="Jindo T."/>
            <person name="Kobayashi D."/>
            <person name="Shimada A."/>
            <person name="Toyoda A."/>
            <person name="Kuroki Y."/>
            <person name="Fujiyama A."/>
            <person name="Sasaki T."/>
            <person name="Shimizu A."/>
            <person name="Asakawa S."/>
            <person name="Shimizu N."/>
            <person name="Hashimoto S."/>
            <person name="Yang J."/>
            <person name="Lee Y."/>
            <person name="Matsushima K."/>
            <person name="Sugano S."/>
            <person name="Sakaizumi M."/>
            <person name="Narita T."/>
            <person name="Ohishi K."/>
            <person name="Haga S."/>
            <person name="Ohta F."/>
            <person name="Nomoto H."/>
            <person name="Nogata K."/>
            <person name="Morishita T."/>
            <person name="Endo T."/>
            <person name="Shin-I T."/>
            <person name="Takeda H."/>
            <person name="Morishita S."/>
            <person name="Kohara Y."/>
        </authorList>
    </citation>
    <scope>NUCLEOTIDE SEQUENCE [LARGE SCALE GENOMIC DNA]</scope>
    <source>
        <strain evidence="6 7">Hd-rR</strain>
    </source>
</reference>
<accession>H2M9B0</accession>
<organism evidence="6 7">
    <name type="scientific">Oryzias latipes</name>
    <name type="common">Japanese rice fish</name>
    <name type="synonym">Japanese killifish</name>
    <dbReference type="NCBI Taxonomy" id="8090"/>
    <lineage>
        <taxon>Eukaryota</taxon>
        <taxon>Metazoa</taxon>
        <taxon>Chordata</taxon>
        <taxon>Craniata</taxon>
        <taxon>Vertebrata</taxon>
        <taxon>Euteleostomi</taxon>
        <taxon>Actinopterygii</taxon>
        <taxon>Neopterygii</taxon>
        <taxon>Teleostei</taxon>
        <taxon>Neoteleostei</taxon>
        <taxon>Acanthomorphata</taxon>
        <taxon>Ovalentaria</taxon>
        <taxon>Atherinomorphae</taxon>
        <taxon>Beloniformes</taxon>
        <taxon>Adrianichthyidae</taxon>
        <taxon>Oryziinae</taxon>
        <taxon>Oryzias</taxon>
    </lineage>
</organism>
<dbReference type="Pfam" id="PF15227">
    <property type="entry name" value="zf-C3HC4_4"/>
    <property type="match status" value="1"/>
</dbReference>
<feature type="domain" description="RING-type" evidence="5">
    <location>
        <begin position="15"/>
        <end position="57"/>
    </location>
</feature>
<keyword evidence="7" id="KW-1185">Reference proteome</keyword>
<reference evidence="6" key="2">
    <citation type="submission" date="2025-08" db="UniProtKB">
        <authorList>
            <consortium name="Ensembl"/>
        </authorList>
    </citation>
    <scope>IDENTIFICATION</scope>
    <source>
        <strain evidence="6">Hd-rR</strain>
    </source>
</reference>
<keyword evidence="3" id="KW-0862">Zinc</keyword>
<dbReference type="SUPFAM" id="SSF57850">
    <property type="entry name" value="RING/U-box"/>
    <property type="match status" value="1"/>
</dbReference>
<dbReference type="HOGENOM" id="CLU_1008193_0_0_1"/>
<dbReference type="PANTHER" id="PTHR25465">
    <property type="entry name" value="B-BOX DOMAIN CONTAINING"/>
    <property type="match status" value="1"/>
</dbReference>
<evidence type="ECO:0000256" key="2">
    <source>
        <dbReference type="ARBA" id="ARBA00022771"/>
    </source>
</evidence>
<dbReference type="PROSITE" id="PS00518">
    <property type="entry name" value="ZF_RING_1"/>
    <property type="match status" value="1"/>
</dbReference>
<dbReference type="InterPro" id="IPR001841">
    <property type="entry name" value="Znf_RING"/>
</dbReference>
<dbReference type="eggNOG" id="KOG2177">
    <property type="taxonomic scope" value="Eukaryota"/>
</dbReference>
<evidence type="ECO:0000256" key="1">
    <source>
        <dbReference type="ARBA" id="ARBA00022723"/>
    </source>
</evidence>
<evidence type="ECO:0000256" key="3">
    <source>
        <dbReference type="ARBA" id="ARBA00022833"/>
    </source>
</evidence>
<dbReference type="InterPro" id="IPR017907">
    <property type="entry name" value="Znf_RING_CS"/>
</dbReference>
<sequence>MEEHEQSRLEELLTCPVCQDIFSDPRQLPCGHSMCLSCLNNLLDHSSDSPLRCPDCRAQFREVVDVQRSYALLLFKHFNSQQNVFLINFV</sequence>
<dbReference type="GeneTree" id="ENSGT00940000174975"/>
<dbReference type="InterPro" id="IPR013083">
    <property type="entry name" value="Znf_RING/FYVE/PHD"/>
</dbReference>
<evidence type="ECO:0000313" key="6">
    <source>
        <dbReference type="Ensembl" id="ENSORLP00000015093.2"/>
    </source>
</evidence>
<dbReference type="SMART" id="SM00184">
    <property type="entry name" value="RING"/>
    <property type="match status" value="1"/>
</dbReference>
<dbReference type="PROSITE" id="PS50089">
    <property type="entry name" value="ZF_RING_2"/>
    <property type="match status" value="1"/>
</dbReference>
<name>H2M9B0_ORYLA</name>
<proteinExistence type="predicted"/>